<organism evidence="3">
    <name type="scientific">Gordonia sp. MP11Mi</name>
    <dbReference type="NCBI Taxonomy" id="3022769"/>
    <lineage>
        <taxon>Bacteria</taxon>
        <taxon>Bacillati</taxon>
        <taxon>Actinomycetota</taxon>
        <taxon>Actinomycetes</taxon>
        <taxon>Mycobacteriales</taxon>
        <taxon>Gordoniaceae</taxon>
        <taxon>Gordonia</taxon>
    </lineage>
</organism>
<feature type="domain" description="4-oxalocrotonate tautomerase-like" evidence="2">
    <location>
        <begin position="70"/>
        <end position="128"/>
    </location>
</feature>
<evidence type="ECO:0000256" key="1">
    <source>
        <dbReference type="ARBA" id="ARBA00023235"/>
    </source>
</evidence>
<dbReference type="InterPro" id="IPR004370">
    <property type="entry name" value="4-OT-like_dom"/>
</dbReference>
<protein>
    <recommendedName>
        <fullName evidence="2">4-oxalocrotonate tautomerase-like domain-containing protein</fullName>
    </recommendedName>
</protein>
<reference evidence="3" key="1">
    <citation type="submission" date="2023-06" db="EMBL/GenBank/DDBJ databases">
        <title>Gordonia sp. nov. and Pseudochrobactrum sp. nov., two species isolated from the burying beetle Nicrophorus vespilloides.</title>
        <authorList>
            <person name="Poehlein A."/>
            <person name="Guzman J."/>
            <person name="Daniel R."/>
            <person name="Vilcinskas A."/>
        </authorList>
    </citation>
    <scope>NUCLEOTIDE SEQUENCE</scope>
    <source>
        <strain evidence="3">MP11Mi</strain>
    </source>
</reference>
<accession>A0AA97CZI6</accession>
<dbReference type="RefSeq" id="WP_420039797.1">
    <property type="nucleotide sequence ID" value="NZ_CP128986.1"/>
</dbReference>
<evidence type="ECO:0000259" key="2">
    <source>
        <dbReference type="Pfam" id="PF01361"/>
    </source>
</evidence>
<gene>
    <name evidence="3" type="ORF">MP11Mi_31420</name>
</gene>
<proteinExistence type="predicted"/>
<dbReference type="AlphaFoldDB" id="A0AA97CZI6"/>
<evidence type="ECO:0000313" key="3">
    <source>
        <dbReference type="EMBL" id="WOC14030.1"/>
    </source>
</evidence>
<name>A0AA97CZI6_9ACTN</name>
<dbReference type="InterPro" id="IPR014347">
    <property type="entry name" value="Tautomerase/MIF_sf"/>
</dbReference>
<dbReference type="SUPFAM" id="SSF55331">
    <property type="entry name" value="Tautomerase/MIF"/>
    <property type="match status" value="1"/>
</dbReference>
<sequence length="141" mass="15357">MPMITLTVPEGVFPEGARTRLQKTLLATLLAWEGAPDSALFRSLSWCHIHEVPVGFFVNAEDDAPRFRLDVTVPEGAMSDRRKAGLVAQVTADIAATAEIDEANLQQIWVLVHEQPEGTWGVAGHIVRFAELRALVVGEGS</sequence>
<keyword evidence="1" id="KW-0413">Isomerase</keyword>
<dbReference type="EMBL" id="CP128986">
    <property type="protein sequence ID" value="WOC14030.1"/>
    <property type="molecule type" value="Genomic_DNA"/>
</dbReference>
<dbReference type="GO" id="GO:0016853">
    <property type="term" value="F:isomerase activity"/>
    <property type="evidence" value="ECO:0007669"/>
    <property type="project" value="UniProtKB-KW"/>
</dbReference>
<dbReference type="Pfam" id="PF01361">
    <property type="entry name" value="Tautomerase"/>
    <property type="match status" value="1"/>
</dbReference>
<dbReference type="Gene3D" id="3.30.429.10">
    <property type="entry name" value="Macrophage Migration Inhibitory Factor"/>
    <property type="match status" value="1"/>
</dbReference>